<keyword evidence="2" id="KW-1185">Reference proteome</keyword>
<name>A0ACB8AXH7_9AGAM</name>
<accession>A0ACB8AXH7</accession>
<comment type="caution">
    <text evidence="1">The sequence shown here is derived from an EMBL/GenBank/DDBJ whole genome shotgun (WGS) entry which is preliminary data.</text>
</comment>
<gene>
    <name evidence="1" type="ORF">BV22DRAFT_1052038</name>
</gene>
<evidence type="ECO:0000313" key="1">
    <source>
        <dbReference type="EMBL" id="KAH7917997.1"/>
    </source>
</evidence>
<dbReference type="Proteomes" id="UP000790709">
    <property type="component" value="Unassembled WGS sequence"/>
</dbReference>
<reference evidence="1" key="1">
    <citation type="journal article" date="2021" name="New Phytol.">
        <title>Evolutionary innovations through gain and loss of genes in the ectomycorrhizal Boletales.</title>
        <authorList>
            <person name="Wu G."/>
            <person name="Miyauchi S."/>
            <person name="Morin E."/>
            <person name="Kuo A."/>
            <person name="Drula E."/>
            <person name="Varga T."/>
            <person name="Kohler A."/>
            <person name="Feng B."/>
            <person name="Cao Y."/>
            <person name="Lipzen A."/>
            <person name="Daum C."/>
            <person name="Hundley H."/>
            <person name="Pangilinan J."/>
            <person name="Johnson J."/>
            <person name="Barry K."/>
            <person name="LaButti K."/>
            <person name="Ng V."/>
            <person name="Ahrendt S."/>
            <person name="Min B."/>
            <person name="Choi I.G."/>
            <person name="Park H."/>
            <person name="Plett J.M."/>
            <person name="Magnuson J."/>
            <person name="Spatafora J.W."/>
            <person name="Nagy L.G."/>
            <person name="Henrissat B."/>
            <person name="Grigoriev I.V."/>
            <person name="Yang Z.L."/>
            <person name="Xu J."/>
            <person name="Martin F.M."/>
        </authorList>
    </citation>
    <scope>NUCLEOTIDE SEQUENCE</scope>
    <source>
        <strain evidence="1">KUC20120723A-06</strain>
    </source>
</reference>
<sequence>MNIDSDGDKGTCNTYTLEHPSTVCVETGECSSPLKPLSLWGPACQAMIVRVLAMQLIFPTPVSFQPKLGHGCPRSFHCGTALMDLHHFQCCHLALPETDIGSISFVAQLVLFSSGTYVRGGLWDESTCKMGVEEVTVLESGPGNAWGSCCRGQVQVCWPGEILHVISDSQEQVVAANECVHQENFSGEFGGVMGLPIQSNSTSIDGRAGTPCGPVAAGSYSPGCCWRECAQMEDECRWSTKMLDCARHGKRLLSSYGDASFGHWKVLGRVLPVKRQMMNPQPRGEGSPGDIMMVTHVS</sequence>
<organism evidence="1 2">
    <name type="scientific">Leucogyrophana mollusca</name>
    <dbReference type="NCBI Taxonomy" id="85980"/>
    <lineage>
        <taxon>Eukaryota</taxon>
        <taxon>Fungi</taxon>
        <taxon>Dikarya</taxon>
        <taxon>Basidiomycota</taxon>
        <taxon>Agaricomycotina</taxon>
        <taxon>Agaricomycetes</taxon>
        <taxon>Agaricomycetidae</taxon>
        <taxon>Boletales</taxon>
        <taxon>Boletales incertae sedis</taxon>
        <taxon>Leucogyrophana</taxon>
    </lineage>
</organism>
<evidence type="ECO:0000313" key="2">
    <source>
        <dbReference type="Proteomes" id="UP000790709"/>
    </source>
</evidence>
<proteinExistence type="predicted"/>
<dbReference type="EMBL" id="MU266879">
    <property type="protein sequence ID" value="KAH7917997.1"/>
    <property type="molecule type" value="Genomic_DNA"/>
</dbReference>
<protein>
    <submittedName>
        <fullName evidence="1">Uncharacterized protein</fullName>
    </submittedName>
</protein>